<dbReference type="OrthoDB" id="3938585at2759"/>
<feature type="region of interest" description="Disordered" evidence="1">
    <location>
        <begin position="25"/>
        <end position="52"/>
    </location>
</feature>
<evidence type="ECO:0000256" key="1">
    <source>
        <dbReference type="SAM" id="MobiDB-lite"/>
    </source>
</evidence>
<reference evidence="2 3" key="1">
    <citation type="journal article" date="2012" name="BMC Genomics">
        <title>Sequencing the genome of Marssonina brunnea reveals fungus-poplar co-evolution.</title>
        <authorList>
            <person name="Zhu S."/>
            <person name="Cao Y.-Z."/>
            <person name="Jiang C."/>
            <person name="Tan B.-Y."/>
            <person name="Wang Z."/>
            <person name="Feng S."/>
            <person name="Zhang L."/>
            <person name="Su X.-H."/>
            <person name="Brejova B."/>
            <person name="Vinar T."/>
            <person name="Xu M."/>
            <person name="Wang M.-X."/>
            <person name="Zhang S.-G."/>
            <person name="Huang M.-R."/>
            <person name="Wu R."/>
            <person name="Zhou Y."/>
        </authorList>
    </citation>
    <scope>NUCLEOTIDE SEQUENCE [LARGE SCALE GENOMIC DNA]</scope>
    <source>
        <strain evidence="2 3">MB_m1</strain>
    </source>
</reference>
<sequence length="322" mass="35935">MNPAFTSTAAVADIRRAIAFATETSRPPAKARAYASSSEPHEHTCSHNTSKADSDLDEEYECFIQDRQYFEGKKAAKAIEGEKRCFVCKKPGCWSTNHTPDERKASVAKFQSSKDAKRVTKSKFSYVGLVERYHVLVRRAFEIVIKELPKAPREDRLQMAIKAINDTAGLNGLVPTLFVFGTLPRLTEQDRPAASTQERAAAINKAIREKYDPSIPTVPDEEEDDSYVLFTKDSEVFVTDKERRDHELSAKLRAEGIIKSPGAPFQESKAKELARLIAQGILQVIPSTDPRAKGARIFGSRFVDEIKGKGIPTLYEKSRIVV</sequence>
<organism evidence="2 3">
    <name type="scientific">Marssonina brunnea f. sp. multigermtubi (strain MB_m1)</name>
    <name type="common">Marssonina leaf spot fungus</name>
    <dbReference type="NCBI Taxonomy" id="1072389"/>
    <lineage>
        <taxon>Eukaryota</taxon>
        <taxon>Fungi</taxon>
        <taxon>Dikarya</taxon>
        <taxon>Ascomycota</taxon>
        <taxon>Pezizomycotina</taxon>
        <taxon>Leotiomycetes</taxon>
        <taxon>Helotiales</taxon>
        <taxon>Drepanopezizaceae</taxon>
        <taxon>Drepanopeziza</taxon>
    </lineage>
</organism>
<dbReference type="HOGENOM" id="CLU_863505_0_0_1"/>
<dbReference type="InParanoid" id="K1XYC1"/>
<name>K1XYC1_MARBU</name>
<accession>K1XYC1</accession>
<keyword evidence="3" id="KW-1185">Reference proteome</keyword>
<dbReference type="KEGG" id="mbe:MBM_04188"/>
<dbReference type="AlphaFoldDB" id="K1XYC1"/>
<dbReference type="EMBL" id="JH921435">
    <property type="protein sequence ID" value="EKD17819.1"/>
    <property type="molecule type" value="Genomic_DNA"/>
</dbReference>
<evidence type="ECO:0000313" key="2">
    <source>
        <dbReference type="EMBL" id="EKD17819.1"/>
    </source>
</evidence>
<gene>
    <name evidence="2" type="ORF">MBM_04188</name>
</gene>
<proteinExistence type="predicted"/>
<feature type="compositionally biased region" description="Basic and acidic residues" evidence="1">
    <location>
        <begin position="39"/>
        <end position="52"/>
    </location>
</feature>
<protein>
    <submittedName>
        <fullName evidence="2">Uncharacterized protein</fullName>
    </submittedName>
</protein>
<dbReference type="Proteomes" id="UP000006753">
    <property type="component" value="Unassembled WGS sequence"/>
</dbReference>
<evidence type="ECO:0000313" key="3">
    <source>
        <dbReference type="Proteomes" id="UP000006753"/>
    </source>
</evidence>